<dbReference type="InterPro" id="IPR050583">
    <property type="entry name" value="Mycobacterial_A85_antigen"/>
</dbReference>
<dbReference type="EMBL" id="SZWF01000035">
    <property type="protein sequence ID" value="KAA9392983.1"/>
    <property type="molecule type" value="Genomic_DNA"/>
</dbReference>
<dbReference type="Pfam" id="PF00756">
    <property type="entry name" value="Esterase"/>
    <property type="match status" value="1"/>
</dbReference>
<keyword evidence="2" id="KW-0472">Membrane</keyword>
<sequence>MEARLRRIPDPVTEGFVAIRSLEIEDAMLSITGMPVLIVSFVLFVVMLAVALVVLPRRRRPGLRKYVEQAVTILLVVFLALSTTFLYLNRDNHWYGAWGDLFANNDIGAVSTTDFGSAVAQNASYKETTGGDLTDLQRDPQSNPALGEVSSKDSTGQWLNVTMAPSSGSKTQLSVDALVWLPPGYVGTPDRSYPVVVAFPGVPGSPGTYQNGLRIDDLILDNVDSGSMQAPIVVVPDVFPDNADTECVDGAAGKWETWISTDMRTWITTNLRTVPDRQAWAVSGYSAGGWCAAMISLRHPDQYAWGISLAGYFDVEYTPGQVQNDPDDPRYQLDQLAGKKKPDVALWAFAGGQDQPALDALHGFQSHVSAPTSLIATTSEAGGHRTPVWVTPQQDSLKWLGQVSPWFAADGS</sequence>
<gene>
    <name evidence="3" type="ORF">FCK90_14530</name>
</gene>
<evidence type="ECO:0000256" key="2">
    <source>
        <dbReference type="SAM" id="Phobius"/>
    </source>
</evidence>
<accession>A0A5J5KTL8</accession>
<keyword evidence="4" id="KW-1185">Reference proteome</keyword>
<protein>
    <recommendedName>
        <fullName evidence="5">Esterase</fullName>
    </recommendedName>
</protein>
<dbReference type="Gene3D" id="3.40.50.1820">
    <property type="entry name" value="alpha/beta hydrolase"/>
    <property type="match status" value="1"/>
</dbReference>
<dbReference type="InterPro" id="IPR029058">
    <property type="entry name" value="AB_hydrolase_fold"/>
</dbReference>
<dbReference type="InterPro" id="IPR000801">
    <property type="entry name" value="Esterase-like"/>
</dbReference>
<comment type="caution">
    <text evidence="3">The sequence shown here is derived from an EMBL/GenBank/DDBJ whole genome shotgun (WGS) entry which is preliminary data.</text>
</comment>
<reference evidence="3 4" key="1">
    <citation type="submission" date="2019-05" db="EMBL/GenBank/DDBJ databases">
        <title>Kocuria coralli sp. nov., a novel actinobacterium isolated from coral reef seawater.</title>
        <authorList>
            <person name="Li J."/>
        </authorList>
    </citation>
    <scope>NUCLEOTIDE SEQUENCE [LARGE SCALE GENOMIC DNA]</scope>
    <source>
        <strain evidence="3 4">SCSIO 13007</strain>
    </source>
</reference>
<dbReference type="AlphaFoldDB" id="A0A5J5KTL8"/>
<keyword evidence="2" id="KW-0812">Transmembrane</keyword>
<name>A0A5J5KTL8_9MICC</name>
<dbReference type="SUPFAM" id="SSF53474">
    <property type="entry name" value="alpha/beta-Hydrolases"/>
    <property type="match status" value="1"/>
</dbReference>
<dbReference type="PANTHER" id="PTHR48098">
    <property type="entry name" value="ENTEROCHELIN ESTERASE-RELATED"/>
    <property type="match status" value="1"/>
</dbReference>
<feature type="region of interest" description="Disordered" evidence="1">
    <location>
        <begin position="129"/>
        <end position="152"/>
    </location>
</feature>
<dbReference type="PANTHER" id="PTHR48098:SF1">
    <property type="entry name" value="DIACYLGLYCEROL ACYLTRANSFERASE_MYCOLYLTRANSFERASE AG85A"/>
    <property type="match status" value="1"/>
</dbReference>
<dbReference type="GO" id="GO:0016747">
    <property type="term" value="F:acyltransferase activity, transferring groups other than amino-acyl groups"/>
    <property type="evidence" value="ECO:0007669"/>
    <property type="project" value="TreeGrafter"/>
</dbReference>
<proteinExistence type="predicted"/>
<evidence type="ECO:0000313" key="4">
    <source>
        <dbReference type="Proteomes" id="UP000325957"/>
    </source>
</evidence>
<organism evidence="3 4">
    <name type="scientific">Kocuria coralli</name>
    <dbReference type="NCBI Taxonomy" id="1461025"/>
    <lineage>
        <taxon>Bacteria</taxon>
        <taxon>Bacillati</taxon>
        <taxon>Actinomycetota</taxon>
        <taxon>Actinomycetes</taxon>
        <taxon>Micrococcales</taxon>
        <taxon>Micrococcaceae</taxon>
        <taxon>Kocuria</taxon>
    </lineage>
</organism>
<dbReference type="OrthoDB" id="3723842at2"/>
<feature type="transmembrane region" description="Helical" evidence="2">
    <location>
        <begin position="36"/>
        <end position="55"/>
    </location>
</feature>
<evidence type="ECO:0000256" key="1">
    <source>
        <dbReference type="SAM" id="MobiDB-lite"/>
    </source>
</evidence>
<evidence type="ECO:0000313" key="3">
    <source>
        <dbReference type="EMBL" id="KAA9392983.1"/>
    </source>
</evidence>
<keyword evidence="2" id="KW-1133">Transmembrane helix</keyword>
<dbReference type="Proteomes" id="UP000325957">
    <property type="component" value="Unassembled WGS sequence"/>
</dbReference>
<feature type="transmembrane region" description="Helical" evidence="2">
    <location>
        <begin position="67"/>
        <end position="88"/>
    </location>
</feature>
<evidence type="ECO:0008006" key="5">
    <source>
        <dbReference type="Google" id="ProtNLM"/>
    </source>
</evidence>